<protein>
    <submittedName>
        <fullName evidence="2">Uncharacterized protein</fullName>
    </submittedName>
</protein>
<dbReference type="AlphaFoldDB" id="A0A375C3A1"/>
<proteinExistence type="predicted"/>
<dbReference type="Proteomes" id="UP000257016">
    <property type="component" value="Unassembled WGS sequence"/>
</dbReference>
<accession>A0A375C3A1</accession>
<feature type="region of interest" description="Disordered" evidence="1">
    <location>
        <begin position="1"/>
        <end position="37"/>
    </location>
</feature>
<sequence length="102" mass="11164">MVRRGSPGGRRADRFYSTRTPHASGTPAHASAFHDTHPWPARRLGKSLAAIENKHFNELSLCTRMTALFAGPYAPLPQFAGSAGGPVLKIGKLVTYRQHRAR</sequence>
<gene>
    <name evidence="2" type="ORF">CBM2586_A50368</name>
</gene>
<evidence type="ECO:0000256" key="1">
    <source>
        <dbReference type="SAM" id="MobiDB-lite"/>
    </source>
</evidence>
<name>A0A375C3A1_9BURK</name>
<comment type="caution">
    <text evidence="2">The sequence shown here is derived from an EMBL/GenBank/DDBJ whole genome shotgun (WGS) entry which is preliminary data.</text>
</comment>
<evidence type="ECO:0000313" key="2">
    <source>
        <dbReference type="EMBL" id="SOY62123.1"/>
    </source>
</evidence>
<organism evidence="2">
    <name type="scientific">Cupriavidus taiwanensis</name>
    <dbReference type="NCBI Taxonomy" id="164546"/>
    <lineage>
        <taxon>Bacteria</taxon>
        <taxon>Pseudomonadati</taxon>
        <taxon>Pseudomonadota</taxon>
        <taxon>Betaproteobacteria</taxon>
        <taxon>Burkholderiales</taxon>
        <taxon>Burkholderiaceae</taxon>
        <taxon>Cupriavidus</taxon>
    </lineage>
</organism>
<reference evidence="2" key="1">
    <citation type="submission" date="2018-01" db="EMBL/GenBank/DDBJ databases">
        <authorList>
            <person name="Clerissi C."/>
        </authorList>
    </citation>
    <scope>NUCLEOTIDE SEQUENCE</scope>
    <source>
        <strain evidence="2">Cupriavidus taiwanensis LMG 19430</strain>
    </source>
</reference>
<dbReference type="EMBL" id="OFSN01000010">
    <property type="protein sequence ID" value="SOY62123.1"/>
    <property type="molecule type" value="Genomic_DNA"/>
</dbReference>